<name>A0ABW4HYF4_9SPHN</name>
<dbReference type="Pfam" id="PF12276">
    <property type="entry name" value="DUF3617"/>
    <property type="match status" value="1"/>
</dbReference>
<sequence length="186" mass="19496">MRMTIALALLALTACNKGPTVKVKDATPAEVAQQVKKSGVVSDVRLQPGQWQVVTQAKLQDASGMPPQVAEQMKAAMARTSTETQCLTPEQVAKPNSDMFAGKQNSQCKYDKFEMGGGKIKAEMHCPGGAGAQMAMTMDGSYSPTSYTMDAAMDMQTPGNGGMKMAVHTEGKRIGECVGGGATSGK</sequence>
<dbReference type="PROSITE" id="PS51257">
    <property type="entry name" value="PROKAR_LIPOPROTEIN"/>
    <property type="match status" value="1"/>
</dbReference>
<dbReference type="EMBL" id="JBHUDY010000001">
    <property type="protein sequence ID" value="MFD1610708.1"/>
    <property type="molecule type" value="Genomic_DNA"/>
</dbReference>
<keyword evidence="2" id="KW-1185">Reference proteome</keyword>
<dbReference type="Proteomes" id="UP001597115">
    <property type="component" value="Unassembled WGS sequence"/>
</dbReference>
<gene>
    <name evidence="1" type="ORF">ACFSCW_02710</name>
</gene>
<dbReference type="RefSeq" id="WP_380886633.1">
    <property type="nucleotide sequence ID" value="NZ_JBHUDY010000001.1"/>
</dbReference>
<proteinExistence type="predicted"/>
<comment type="caution">
    <text evidence="1">The sequence shown here is derived from an EMBL/GenBank/DDBJ whole genome shotgun (WGS) entry which is preliminary data.</text>
</comment>
<reference evidence="2" key="1">
    <citation type="journal article" date="2019" name="Int. J. Syst. Evol. Microbiol.">
        <title>The Global Catalogue of Microorganisms (GCM) 10K type strain sequencing project: providing services to taxonomists for standard genome sequencing and annotation.</title>
        <authorList>
            <consortium name="The Broad Institute Genomics Platform"/>
            <consortium name="The Broad Institute Genome Sequencing Center for Infectious Disease"/>
            <person name="Wu L."/>
            <person name="Ma J."/>
        </authorList>
    </citation>
    <scope>NUCLEOTIDE SEQUENCE [LARGE SCALE GENOMIC DNA]</scope>
    <source>
        <strain evidence="2">CGMCC 1.16275</strain>
    </source>
</reference>
<protein>
    <submittedName>
        <fullName evidence="1">DUF3617 domain-containing protein</fullName>
    </submittedName>
</protein>
<dbReference type="InterPro" id="IPR022061">
    <property type="entry name" value="DUF3617"/>
</dbReference>
<evidence type="ECO:0000313" key="1">
    <source>
        <dbReference type="EMBL" id="MFD1610708.1"/>
    </source>
</evidence>
<organism evidence="1 2">
    <name type="scientific">Sphingomonas tabacisoli</name>
    <dbReference type="NCBI Taxonomy" id="2249466"/>
    <lineage>
        <taxon>Bacteria</taxon>
        <taxon>Pseudomonadati</taxon>
        <taxon>Pseudomonadota</taxon>
        <taxon>Alphaproteobacteria</taxon>
        <taxon>Sphingomonadales</taxon>
        <taxon>Sphingomonadaceae</taxon>
        <taxon>Sphingomonas</taxon>
    </lineage>
</organism>
<accession>A0ABW4HYF4</accession>
<evidence type="ECO:0000313" key="2">
    <source>
        <dbReference type="Proteomes" id="UP001597115"/>
    </source>
</evidence>